<evidence type="ECO:0000256" key="9">
    <source>
        <dbReference type="ARBA" id="ARBA00047597"/>
    </source>
</evidence>
<accession>A0AAV1EV58</accession>
<dbReference type="EMBL" id="OY660866">
    <property type="protein sequence ID" value="CAJ1052713.1"/>
    <property type="molecule type" value="Genomic_DNA"/>
</dbReference>
<comment type="catalytic activity">
    <reaction evidence="9 10">
        <text>L-arginyl-[protein] + NAD(+) = N(omega)-(ADP-D-ribosyl)-L-arginyl-[protein] + nicotinamide + H(+)</text>
        <dbReference type="Rhea" id="RHEA:19149"/>
        <dbReference type="Rhea" id="RHEA-COMP:10532"/>
        <dbReference type="Rhea" id="RHEA-COMP:15087"/>
        <dbReference type="ChEBI" id="CHEBI:15378"/>
        <dbReference type="ChEBI" id="CHEBI:17154"/>
        <dbReference type="ChEBI" id="CHEBI:29965"/>
        <dbReference type="ChEBI" id="CHEBI:57540"/>
        <dbReference type="ChEBI" id="CHEBI:142554"/>
        <dbReference type="EC" id="2.4.2.31"/>
    </reaction>
</comment>
<sequence length="263" mass="29963">MLIFLPLCLFFGLMLPADFMAIRFNFPQQKTDQNFPLNMVEDSVDDMYFGCSQKMTEKVKAVYFVEEMKSKAFADAWNKALECAKKKPMVEDRALTKDHMQAICVYTANDIYSTFNGAVRTQGGDYSAFKFHSLHYLLTSAIQILNSNNHCHTTYRRTSVKFTGQENQTIRFGSFASSSFYEGLTDFGNETCFKIKTCSGAFLKNYSTFDDEAEVLIPPYETFRITKNITGPRKYGELKDCKVVYELESAGSASRLNCKAVYP</sequence>
<evidence type="ECO:0000256" key="5">
    <source>
        <dbReference type="ARBA" id="ARBA00022729"/>
    </source>
</evidence>
<evidence type="ECO:0000256" key="7">
    <source>
        <dbReference type="ARBA" id="ARBA00023027"/>
    </source>
</evidence>
<name>A0AAV1EV58_XYRNO</name>
<dbReference type="FunFam" id="3.90.176.10:FF:000001">
    <property type="entry name" value="NAD(P)(+)--arginine ADP-ribosyltransferase"/>
    <property type="match status" value="1"/>
</dbReference>
<dbReference type="GO" id="GO:0016779">
    <property type="term" value="F:nucleotidyltransferase activity"/>
    <property type="evidence" value="ECO:0007669"/>
    <property type="project" value="UniProtKB-KW"/>
</dbReference>
<feature type="signal peptide" evidence="10">
    <location>
        <begin position="1"/>
        <end position="21"/>
    </location>
</feature>
<dbReference type="PRINTS" id="PR00970">
    <property type="entry name" value="RIBTRNSFRASE"/>
</dbReference>
<reference evidence="11" key="1">
    <citation type="submission" date="2023-08" db="EMBL/GenBank/DDBJ databases">
        <authorList>
            <person name="Alioto T."/>
            <person name="Alioto T."/>
            <person name="Gomez Garrido J."/>
        </authorList>
    </citation>
    <scope>NUCLEOTIDE SEQUENCE</scope>
</reference>
<dbReference type="InterPro" id="IPR050999">
    <property type="entry name" value="ADP-ribosyltransferase_ARG"/>
</dbReference>
<evidence type="ECO:0000256" key="10">
    <source>
        <dbReference type="RuleBase" id="RU361228"/>
    </source>
</evidence>
<evidence type="ECO:0000256" key="3">
    <source>
        <dbReference type="ARBA" id="ARBA00022679"/>
    </source>
</evidence>
<keyword evidence="8" id="KW-1015">Disulfide bond</keyword>
<dbReference type="InterPro" id="IPR000768">
    <property type="entry name" value="ART"/>
</dbReference>
<organism evidence="11 12">
    <name type="scientific">Xyrichtys novacula</name>
    <name type="common">Pearly razorfish</name>
    <name type="synonym">Hemipteronotus novacula</name>
    <dbReference type="NCBI Taxonomy" id="13765"/>
    <lineage>
        <taxon>Eukaryota</taxon>
        <taxon>Metazoa</taxon>
        <taxon>Chordata</taxon>
        <taxon>Craniata</taxon>
        <taxon>Vertebrata</taxon>
        <taxon>Euteleostomi</taxon>
        <taxon>Actinopterygii</taxon>
        <taxon>Neopterygii</taxon>
        <taxon>Teleostei</taxon>
        <taxon>Neoteleostei</taxon>
        <taxon>Acanthomorphata</taxon>
        <taxon>Eupercaria</taxon>
        <taxon>Labriformes</taxon>
        <taxon>Labridae</taxon>
        <taxon>Xyrichtys</taxon>
    </lineage>
</organism>
<keyword evidence="2 10" id="KW-0328">Glycosyltransferase</keyword>
<evidence type="ECO:0000256" key="2">
    <source>
        <dbReference type="ARBA" id="ARBA00022676"/>
    </source>
</evidence>
<proteinExistence type="inferred from homology"/>
<protein>
    <recommendedName>
        <fullName evidence="10">NAD(P)(+)--arginine ADP-ribosyltransferase</fullName>
        <ecNumber evidence="10">2.4.2.31</ecNumber>
    </recommendedName>
    <alternativeName>
        <fullName evidence="10">Mono(ADP-ribosyl)transferase</fullName>
    </alternativeName>
</protein>
<dbReference type="PROSITE" id="PS51996">
    <property type="entry name" value="TR_MART"/>
    <property type="match status" value="1"/>
</dbReference>
<dbReference type="PANTHER" id="PTHR10339">
    <property type="entry name" value="ADP-RIBOSYLTRANSFERASE"/>
    <property type="match status" value="1"/>
</dbReference>
<keyword evidence="7 10" id="KW-0520">NAD</keyword>
<dbReference type="EC" id="2.4.2.31" evidence="10"/>
<keyword evidence="3 10" id="KW-0808">Transferase</keyword>
<evidence type="ECO:0000256" key="1">
    <source>
        <dbReference type="ARBA" id="ARBA00009558"/>
    </source>
</evidence>
<keyword evidence="6 10" id="KW-0521">NADP</keyword>
<keyword evidence="12" id="KW-1185">Reference proteome</keyword>
<gene>
    <name evidence="11" type="ORF">XNOV1_A027209</name>
</gene>
<evidence type="ECO:0000256" key="4">
    <source>
        <dbReference type="ARBA" id="ARBA00022695"/>
    </source>
</evidence>
<dbReference type="Proteomes" id="UP001178508">
    <property type="component" value="Chromosome 3"/>
</dbReference>
<evidence type="ECO:0000256" key="8">
    <source>
        <dbReference type="ARBA" id="ARBA00023157"/>
    </source>
</evidence>
<dbReference type="PANTHER" id="PTHR10339:SF29">
    <property type="entry name" value="NAD(P)(+)--ARGININE ADP-RIBOSYLTRANSFERASE"/>
    <property type="match status" value="1"/>
</dbReference>
<comment type="similarity">
    <text evidence="1 10">Belongs to the Arg-specific ADP-ribosyltransferase family.</text>
</comment>
<evidence type="ECO:0000256" key="6">
    <source>
        <dbReference type="ARBA" id="ARBA00022857"/>
    </source>
</evidence>
<keyword evidence="5 10" id="KW-0732">Signal</keyword>
<dbReference type="Gene3D" id="3.90.176.10">
    <property type="entry name" value="Toxin ADP-ribosyltransferase, Chain A, domain 1"/>
    <property type="match status" value="1"/>
</dbReference>
<keyword evidence="4" id="KW-0548">Nucleotidyltransferase</keyword>
<feature type="chain" id="PRO_5043097066" description="NAD(P)(+)--arginine ADP-ribosyltransferase" evidence="10">
    <location>
        <begin position="22"/>
        <end position="263"/>
    </location>
</feature>
<dbReference type="GO" id="GO:0106274">
    <property type="term" value="F:NAD+-protein-arginine ADP-ribosyltransferase activity"/>
    <property type="evidence" value="ECO:0007669"/>
    <property type="project" value="UniProtKB-EC"/>
</dbReference>
<dbReference type="Pfam" id="PF01129">
    <property type="entry name" value="ART"/>
    <property type="match status" value="1"/>
</dbReference>
<evidence type="ECO:0000313" key="11">
    <source>
        <dbReference type="EMBL" id="CAJ1052713.1"/>
    </source>
</evidence>
<evidence type="ECO:0000313" key="12">
    <source>
        <dbReference type="Proteomes" id="UP001178508"/>
    </source>
</evidence>
<dbReference type="GO" id="GO:0003950">
    <property type="term" value="F:NAD+ poly-ADP-ribosyltransferase activity"/>
    <property type="evidence" value="ECO:0007669"/>
    <property type="project" value="TreeGrafter"/>
</dbReference>
<dbReference type="AlphaFoldDB" id="A0AAV1EV58"/>
<dbReference type="SUPFAM" id="SSF56399">
    <property type="entry name" value="ADP-ribosylation"/>
    <property type="match status" value="1"/>
</dbReference>